<gene>
    <name evidence="11 13" type="primary">hisC</name>
    <name evidence="13" type="ORF">EES38_08690</name>
</gene>
<protein>
    <recommendedName>
        <fullName evidence="11">Histidinol-phosphate aminotransferase</fullName>
        <ecNumber evidence="11">2.6.1.9</ecNumber>
    </recommendedName>
    <alternativeName>
        <fullName evidence="11">Imidazole acetol-phosphate transaminase</fullName>
    </alternativeName>
</protein>
<keyword evidence="14" id="KW-1185">Reference proteome</keyword>
<evidence type="ECO:0000256" key="2">
    <source>
        <dbReference type="ARBA" id="ARBA00005011"/>
    </source>
</evidence>
<comment type="catalytic activity">
    <reaction evidence="10 11">
        <text>L-histidinol phosphate + 2-oxoglutarate = 3-(imidazol-4-yl)-2-oxopropyl phosphate + L-glutamate</text>
        <dbReference type="Rhea" id="RHEA:23744"/>
        <dbReference type="ChEBI" id="CHEBI:16810"/>
        <dbReference type="ChEBI" id="CHEBI:29985"/>
        <dbReference type="ChEBI" id="CHEBI:57766"/>
        <dbReference type="ChEBI" id="CHEBI:57980"/>
        <dbReference type="EC" id="2.6.1.9"/>
    </reaction>
</comment>
<dbReference type="Gene3D" id="3.90.1150.10">
    <property type="entry name" value="Aspartate Aminotransferase, domain 1"/>
    <property type="match status" value="1"/>
</dbReference>
<keyword evidence="8 11" id="KW-0663">Pyridoxal phosphate</keyword>
<feature type="domain" description="Aminotransferase class I/classII large" evidence="12">
    <location>
        <begin position="39"/>
        <end position="366"/>
    </location>
</feature>
<evidence type="ECO:0000256" key="8">
    <source>
        <dbReference type="ARBA" id="ARBA00022898"/>
    </source>
</evidence>
<dbReference type="InterPro" id="IPR015424">
    <property type="entry name" value="PyrdxlP-dep_Trfase"/>
</dbReference>
<feature type="modified residue" description="N6-(pyridoxal phosphate)lysine" evidence="11">
    <location>
        <position position="233"/>
    </location>
</feature>
<evidence type="ECO:0000256" key="9">
    <source>
        <dbReference type="ARBA" id="ARBA00023102"/>
    </source>
</evidence>
<dbReference type="InterPro" id="IPR015421">
    <property type="entry name" value="PyrdxlP-dep_Trfase_major"/>
</dbReference>
<dbReference type="Pfam" id="PF00155">
    <property type="entry name" value="Aminotran_1_2"/>
    <property type="match status" value="1"/>
</dbReference>
<dbReference type="OrthoDB" id="9813612at2"/>
<dbReference type="InterPro" id="IPR001917">
    <property type="entry name" value="Aminotrans_II_pyridoxalP_BS"/>
</dbReference>
<proteinExistence type="inferred from homology"/>
<keyword evidence="5 11" id="KW-0032">Aminotransferase</keyword>
<dbReference type="PANTHER" id="PTHR43643:SF6">
    <property type="entry name" value="HISTIDINOL-PHOSPHATE AMINOTRANSFERASE"/>
    <property type="match status" value="1"/>
</dbReference>
<comment type="pathway">
    <text evidence="2 11">Amino-acid biosynthesis; L-histidine biosynthesis; L-histidine from 5-phospho-alpha-D-ribose 1-diphosphate: step 7/9.</text>
</comment>
<dbReference type="NCBIfam" id="TIGR01141">
    <property type="entry name" value="hisC"/>
    <property type="match status" value="1"/>
</dbReference>
<comment type="caution">
    <text evidence="13">The sequence shown here is derived from an EMBL/GenBank/DDBJ whole genome shotgun (WGS) entry which is preliminary data.</text>
</comment>
<sequence>MKTIDEIADQLVSSYVAPLTDYNAGLSIEALKKKYQVEKIAKLGSNENPFGTANSVKLALSEDDNLAHYPDPDCSELKSLLSSRLDAPTSHFVMGNGSEDLINMICHSFLQAGDDVLTVIPSFGLHILYPKSYGANVIASYMTSDLTFDVDDLVEKLKAKPKLFFIASPSNPVGCTLSSTDVDKLIENQSEETLFVFDEAYYEFAAHESTYSDVVEKLKQSGKPYILLRTLSKAYSLAGLRVGYALCGSENIARYLNKIRLPFNVNRLAQKAAKAALNDNEHLTKTLEWNSQARSEVFNQLTEMGLAPIPSQGNFLFFRTNMRSTDLAEALRWHGVIIKPWLEQGYTDYVRVSIGNKEENQQFITSLAAILHPTE</sequence>
<dbReference type="SUPFAM" id="SSF53383">
    <property type="entry name" value="PLP-dependent transferases"/>
    <property type="match status" value="1"/>
</dbReference>
<keyword evidence="9 11" id="KW-0368">Histidine biosynthesis</keyword>
<dbReference type="PROSITE" id="PS00599">
    <property type="entry name" value="AA_TRANSFER_CLASS_2"/>
    <property type="match status" value="1"/>
</dbReference>
<dbReference type="GO" id="GO:0004400">
    <property type="term" value="F:histidinol-phosphate transaminase activity"/>
    <property type="evidence" value="ECO:0007669"/>
    <property type="project" value="UniProtKB-UniRule"/>
</dbReference>
<dbReference type="InterPro" id="IPR015422">
    <property type="entry name" value="PyrdxlP-dep_Trfase_small"/>
</dbReference>
<dbReference type="AlphaFoldDB" id="A0A3N9TH22"/>
<keyword evidence="6 11" id="KW-0028">Amino-acid biosynthesis</keyword>
<evidence type="ECO:0000256" key="3">
    <source>
        <dbReference type="ARBA" id="ARBA00007970"/>
    </source>
</evidence>
<dbReference type="Gene3D" id="3.40.640.10">
    <property type="entry name" value="Type I PLP-dependent aspartate aminotransferase-like (Major domain)"/>
    <property type="match status" value="1"/>
</dbReference>
<evidence type="ECO:0000256" key="4">
    <source>
        <dbReference type="ARBA" id="ARBA00011738"/>
    </source>
</evidence>
<comment type="subunit">
    <text evidence="4 11">Homodimer.</text>
</comment>
<evidence type="ECO:0000256" key="11">
    <source>
        <dbReference type="HAMAP-Rule" id="MF_01023"/>
    </source>
</evidence>
<reference evidence="13 14" key="1">
    <citation type="submission" date="2018-11" db="EMBL/GenBank/DDBJ databases">
        <title>Vibrio LJC006 sp. nov., isolated from seawater during the bloom of the enteromorpha.</title>
        <authorList>
            <person name="Liang J."/>
        </authorList>
    </citation>
    <scope>NUCLEOTIDE SEQUENCE [LARGE SCALE GENOMIC DNA]</scope>
    <source>
        <strain evidence="13 14">LJC006</strain>
    </source>
</reference>
<evidence type="ECO:0000313" key="13">
    <source>
        <dbReference type="EMBL" id="RQW63320.1"/>
    </source>
</evidence>
<name>A0A3N9TH22_9VIBR</name>
<dbReference type="CDD" id="cd00609">
    <property type="entry name" value="AAT_like"/>
    <property type="match status" value="1"/>
</dbReference>
<dbReference type="UniPathway" id="UPA00031">
    <property type="reaction ID" value="UER00012"/>
</dbReference>
<dbReference type="PANTHER" id="PTHR43643">
    <property type="entry name" value="HISTIDINOL-PHOSPHATE AMINOTRANSFERASE 2"/>
    <property type="match status" value="1"/>
</dbReference>
<evidence type="ECO:0000256" key="1">
    <source>
        <dbReference type="ARBA" id="ARBA00001933"/>
    </source>
</evidence>
<dbReference type="Proteomes" id="UP000281112">
    <property type="component" value="Unassembled WGS sequence"/>
</dbReference>
<evidence type="ECO:0000313" key="14">
    <source>
        <dbReference type="Proteomes" id="UP000281112"/>
    </source>
</evidence>
<accession>A0A3N9TH22</accession>
<keyword evidence="7 11" id="KW-0808">Transferase</keyword>
<comment type="similarity">
    <text evidence="3 11">Belongs to the class-II pyridoxal-phosphate-dependent aminotransferase family. Histidinol-phosphate aminotransferase subfamily.</text>
</comment>
<dbReference type="InterPro" id="IPR005861">
    <property type="entry name" value="HisP_aminotrans"/>
</dbReference>
<dbReference type="InterPro" id="IPR050106">
    <property type="entry name" value="HistidinolP_aminotransfase"/>
</dbReference>
<dbReference type="RefSeq" id="WP_124936786.1">
    <property type="nucleotide sequence ID" value="NZ_RJVQ01000003.1"/>
</dbReference>
<evidence type="ECO:0000259" key="12">
    <source>
        <dbReference type="Pfam" id="PF00155"/>
    </source>
</evidence>
<dbReference type="EC" id="2.6.1.9" evidence="11"/>
<evidence type="ECO:0000256" key="5">
    <source>
        <dbReference type="ARBA" id="ARBA00022576"/>
    </source>
</evidence>
<evidence type="ECO:0000256" key="7">
    <source>
        <dbReference type="ARBA" id="ARBA00022679"/>
    </source>
</evidence>
<dbReference type="InterPro" id="IPR004839">
    <property type="entry name" value="Aminotransferase_I/II_large"/>
</dbReference>
<evidence type="ECO:0000256" key="6">
    <source>
        <dbReference type="ARBA" id="ARBA00022605"/>
    </source>
</evidence>
<organism evidence="13 14">
    <name type="scientific">Vibrio viridaestus</name>
    <dbReference type="NCBI Taxonomy" id="2487322"/>
    <lineage>
        <taxon>Bacteria</taxon>
        <taxon>Pseudomonadati</taxon>
        <taxon>Pseudomonadota</taxon>
        <taxon>Gammaproteobacteria</taxon>
        <taxon>Vibrionales</taxon>
        <taxon>Vibrionaceae</taxon>
        <taxon>Vibrio</taxon>
    </lineage>
</organism>
<dbReference type="EMBL" id="RJVQ01000003">
    <property type="protein sequence ID" value="RQW63320.1"/>
    <property type="molecule type" value="Genomic_DNA"/>
</dbReference>
<dbReference type="HAMAP" id="MF_01023">
    <property type="entry name" value="HisC_aminotrans_2"/>
    <property type="match status" value="1"/>
</dbReference>
<dbReference type="GO" id="GO:0030170">
    <property type="term" value="F:pyridoxal phosphate binding"/>
    <property type="evidence" value="ECO:0007669"/>
    <property type="project" value="InterPro"/>
</dbReference>
<evidence type="ECO:0000256" key="10">
    <source>
        <dbReference type="ARBA" id="ARBA00047481"/>
    </source>
</evidence>
<comment type="cofactor">
    <cofactor evidence="1 11">
        <name>pyridoxal 5'-phosphate</name>
        <dbReference type="ChEBI" id="CHEBI:597326"/>
    </cofactor>
</comment>
<dbReference type="GO" id="GO:0000105">
    <property type="term" value="P:L-histidine biosynthetic process"/>
    <property type="evidence" value="ECO:0007669"/>
    <property type="project" value="UniProtKB-UniRule"/>
</dbReference>